<sequence length="164" mass="18701">LEHVLFFRWDEIREVTSLISGKTRLAPKKSKQTIPRLNTSAVLMAIRLANAVVTTATIPVWQQIKNNEFLKLKKEQQHIYGSFTSQVILTLQTRAREEKTLSQFILFPGFTYQNGFAMTLKLKKLRDITEIHATDSAEYAINVVVQNEPSVPHQVEQTPVIPLA</sequence>
<organism evidence="1 2">
    <name type="scientific">Oesophagostomum dentatum</name>
    <name type="common">Nodular worm</name>
    <dbReference type="NCBI Taxonomy" id="61180"/>
    <lineage>
        <taxon>Eukaryota</taxon>
        <taxon>Metazoa</taxon>
        <taxon>Ecdysozoa</taxon>
        <taxon>Nematoda</taxon>
        <taxon>Chromadorea</taxon>
        <taxon>Rhabditida</taxon>
        <taxon>Rhabditina</taxon>
        <taxon>Rhabditomorpha</taxon>
        <taxon>Strongyloidea</taxon>
        <taxon>Strongylidae</taxon>
        <taxon>Oesophagostomum</taxon>
    </lineage>
</organism>
<evidence type="ECO:0000313" key="1">
    <source>
        <dbReference type="EMBL" id="KHJ83832.1"/>
    </source>
</evidence>
<keyword evidence="2" id="KW-1185">Reference proteome</keyword>
<proteinExistence type="predicted"/>
<dbReference type="EMBL" id="KN571572">
    <property type="protein sequence ID" value="KHJ83832.1"/>
    <property type="molecule type" value="Genomic_DNA"/>
</dbReference>
<dbReference type="AlphaFoldDB" id="A0A0B1SJW8"/>
<feature type="non-terminal residue" evidence="1">
    <location>
        <position position="1"/>
    </location>
</feature>
<reference evidence="1 2" key="1">
    <citation type="submission" date="2014-03" db="EMBL/GenBank/DDBJ databases">
        <title>Draft genome of the hookworm Oesophagostomum dentatum.</title>
        <authorList>
            <person name="Mitreva M."/>
        </authorList>
    </citation>
    <scope>NUCLEOTIDE SEQUENCE [LARGE SCALE GENOMIC DNA]</scope>
    <source>
        <strain evidence="1 2">OD-Hann</strain>
    </source>
</reference>
<evidence type="ECO:0000313" key="2">
    <source>
        <dbReference type="Proteomes" id="UP000053660"/>
    </source>
</evidence>
<protein>
    <submittedName>
        <fullName evidence="1">Uncharacterized protein</fullName>
    </submittedName>
</protein>
<dbReference type="Pfam" id="PF05380">
    <property type="entry name" value="Peptidase_A17"/>
    <property type="match status" value="1"/>
</dbReference>
<dbReference type="InterPro" id="IPR008042">
    <property type="entry name" value="Retrotrans_Pao"/>
</dbReference>
<dbReference type="Proteomes" id="UP000053660">
    <property type="component" value="Unassembled WGS sequence"/>
</dbReference>
<accession>A0A0B1SJW8</accession>
<name>A0A0B1SJW8_OESDE</name>
<gene>
    <name evidence="1" type="ORF">OESDEN_16464</name>
</gene>